<dbReference type="Proteomes" id="UP000051751">
    <property type="component" value="Unassembled WGS sequence"/>
</dbReference>
<accession>A0A0R2FEZ5</accession>
<comment type="caution">
    <text evidence="1">The sequence shown here is derived from an EMBL/GenBank/DDBJ whole genome shotgun (WGS) entry which is preliminary data.</text>
</comment>
<reference evidence="1 2" key="1">
    <citation type="journal article" date="2015" name="Genome Announc.">
        <title>Expanding the biotechnology potential of lactobacilli through comparative genomics of 213 strains and associated genera.</title>
        <authorList>
            <person name="Sun Z."/>
            <person name="Harris H.M."/>
            <person name="McCann A."/>
            <person name="Guo C."/>
            <person name="Argimon S."/>
            <person name="Zhang W."/>
            <person name="Yang X."/>
            <person name="Jeffery I.B."/>
            <person name="Cooney J.C."/>
            <person name="Kagawa T.F."/>
            <person name="Liu W."/>
            <person name="Song Y."/>
            <person name="Salvetti E."/>
            <person name="Wrobel A."/>
            <person name="Rasinkangas P."/>
            <person name="Parkhill J."/>
            <person name="Rea M.C."/>
            <person name="O'Sullivan O."/>
            <person name="Ritari J."/>
            <person name="Douillard F.P."/>
            <person name="Paul Ross R."/>
            <person name="Yang R."/>
            <person name="Briner A.E."/>
            <person name="Felis G.E."/>
            <person name="de Vos W.M."/>
            <person name="Barrangou R."/>
            <person name="Klaenhammer T.R."/>
            <person name="Caufield P.W."/>
            <person name="Cui Y."/>
            <person name="Zhang H."/>
            <person name="O'Toole P.W."/>
        </authorList>
    </citation>
    <scope>NUCLEOTIDE SEQUENCE [LARGE SCALE GENOMIC DNA]</scope>
    <source>
        <strain evidence="1 2">ATCC BAA-66</strain>
    </source>
</reference>
<name>A0A0R2FEZ5_9LACO</name>
<sequence>MKTMTNEQKNCPYCHNTAMSRVDLISDSLPDNTCTVWIYQNSLMAQSFYTDVDLDYTSTKRQTIHYCPMCGRQLDDE</sequence>
<organism evidence="1 2">
    <name type="scientific">Lactobacillus selangorensis</name>
    <dbReference type="NCBI Taxonomy" id="81857"/>
    <lineage>
        <taxon>Bacteria</taxon>
        <taxon>Bacillati</taxon>
        <taxon>Bacillota</taxon>
        <taxon>Bacilli</taxon>
        <taxon>Lactobacillales</taxon>
        <taxon>Lactobacillaceae</taxon>
        <taxon>Lactobacillus</taxon>
    </lineage>
</organism>
<dbReference type="AlphaFoldDB" id="A0A0R2FEZ5"/>
<gene>
    <name evidence="1" type="ORF">IV38_GL000748</name>
</gene>
<dbReference type="EMBL" id="JQAT01000012">
    <property type="protein sequence ID" value="KRN27170.1"/>
    <property type="molecule type" value="Genomic_DNA"/>
</dbReference>
<evidence type="ECO:0000313" key="2">
    <source>
        <dbReference type="Proteomes" id="UP000051751"/>
    </source>
</evidence>
<protein>
    <submittedName>
        <fullName evidence="1">Uncharacterized protein</fullName>
    </submittedName>
</protein>
<evidence type="ECO:0000313" key="1">
    <source>
        <dbReference type="EMBL" id="KRN27170.1"/>
    </source>
</evidence>
<dbReference type="PATRIC" id="fig|81857.3.peg.753"/>
<proteinExistence type="predicted"/>